<comment type="function">
    <text evidence="1">Catalyzes the specific phosphorylation of 1,6-anhydro-N-acetylmuramic acid (anhMurNAc) with the simultaneous cleavage of the 1,6-anhydro ring, generating MurNAc-6-P. Is required for the utilization of anhMurNAc either imported from the medium or derived from its own cell wall murein, and thus plays a role in cell wall recycling.</text>
</comment>
<dbReference type="CDD" id="cd24050">
    <property type="entry name" value="ASKHA_NBD_ANMK"/>
    <property type="match status" value="1"/>
</dbReference>
<keyword evidence="1" id="KW-0067">ATP-binding</keyword>
<comment type="pathway">
    <text evidence="1">Amino-sugar metabolism; 1,6-anhydro-N-acetylmuramate degradation.</text>
</comment>
<dbReference type="RefSeq" id="WP_343857544.1">
    <property type="nucleotide sequence ID" value="NZ_BAAACX010000005.1"/>
</dbReference>
<dbReference type="HAMAP" id="MF_01270">
    <property type="entry name" value="AnhMurNAc_kinase"/>
    <property type="match status" value="1"/>
</dbReference>
<organism evidence="2 3">
    <name type="scientific">Paenibacillus motobuensis</name>
    <dbReference type="NCBI Taxonomy" id="295324"/>
    <lineage>
        <taxon>Bacteria</taxon>
        <taxon>Bacillati</taxon>
        <taxon>Bacillota</taxon>
        <taxon>Bacilli</taxon>
        <taxon>Bacillales</taxon>
        <taxon>Paenibacillaceae</taxon>
        <taxon>Paenibacillus</taxon>
    </lineage>
</organism>
<accession>A0ABN0XZS9</accession>
<keyword evidence="1" id="KW-0808">Transferase</keyword>
<evidence type="ECO:0000256" key="1">
    <source>
        <dbReference type="HAMAP-Rule" id="MF_01270"/>
    </source>
</evidence>
<dbReference type="Proteomes" id="UP001500340">
    <property type="component" value="Unassembled WGS sequence"/>
</dbReference>
<dbReference type="InterPro" id="IPR043129">
    <property type="entry name" value="ATPase_NBD"/>
</dbReference>
<dbReference type="Gene3D" id="3.30.420.40">
    <property type="match status" value="2"/>
</dbReference>
<comment type="caution">
    <text evidence="2">The sequence shown here is derived from an EMBL/GenBank/DDBJ whole genome shotgun (WGS) entry which is preliminary data.</text>
</comment>
<evidence type="ECO:0000313" key="2">
    <source>
        <dbReference type="EMBL" id="GAA0378339.1"/>
    </source>
</evidence>
<comment type="pathway">
    <text evidence="1">Cell wall biogenesis; peptidoglycan recycling.</text>
</comment>
<dbReference type="EMBL" id="BAAACX010000005">
    <property type="protein sequence ID" value="GAA0378339.1"/>
    <property type="molecule type" value="Genomic_DNA"/>
</dbReference>
<proteinExistence type="inferred from homology"/>
<gene>
    <name evidence="1 2" type="primary">anmK</name>
    <name evidence="2" type="ORF">GCM10008933_06970</name>
</gene>
<dbReference type="GO" id="GO:0016301">
    <property type="term" value="F:kinase activity"/>
    <property type="evidence" value="ECO:0007669"/>
    <property type="project" value="UniProtKB-KW"/>
</dbReference>
<evidence type="ECO:0000313" key="3">
    <source>
        <dbReference type="Proteomes" id="UP001500340"/>
    </source>
</evidence>
<dbReference type="PANTHER" id="PTHR30605">
    <property type="entry name" value="ANHYDRO-N-ACETYLMURAMIC ACID KINASE"/>
    <property type="match status" value="1"/>
</dbReference>
<protein>
    <recommendedName>
        <fullName evidence="1">Anhydro-N-acetylmuramic acid kinase</fullName>
        <ecNumber evidence="1">2.7.1.170</ecNumber>
    </recommendedName>
    <alternativeName>
        <fullName evidence="1">AnhMurNAc kinase</fullName>
    </alternativeName>
</protein>
<keyword evidence="1" id="KW-0119">Carbohydrate metabolism</keyword>
<feature type="binding site" evidence="1">
    <location>
        <begin position="37"/>
        <end position="44"/>
    </location>
    <ligand>
        <name>ATP</name>
        <dbReference type="ChEBI" id="CHEBI:30616"/>
    </ligand>
</feature>
<keyword evidence="1 2" id="KW-0418">Kinase</keyword>
<keyword evidence="1" id="KW-0547">Nucleotide-binding</keyword>
<dbReference type="InterPro" id="IPR005338">
    <property type="entry name" value="Anhydro_N_Ac-Mur_kinase"/>
</dbReference>
<dbReference type="SUPFAM" id="SSF53067">
    <property type="entry name" value="Actin-like ATPase domain"/>
    <property type="match status" value="1"/>
</dbReference>
<dbReference type="EC" id="2.7.1.170" evidence="1"/>
<dbReference type="PANTHER" id="PTHR30605:SF0">
    <property type="entry name" value="ANHYDRO-N-ACETYLMURAMIC ACID KINASE"/>
    <property type="match status" value="1"/>
</dbReference>
<reference evidence="2 3" key="1">
    <citation type="journal article" date="2019" name="Int. J. Syst. Evol. Microbiol.">
        <title>The Global Catalogue of Microorganisms (GCM) 10K type strain sequencing project: providing services to taxonomists for standard genome sequencing and annotation.</title>
        <authorList>
            <consortium name="The Broad Institute Genomics Platform"/>
            <consortium name="The Broad Institute Genome Sequencing Center for Infectious Disease"/>
            <person name="Wu L."/>
            <person name="Ma J."/>
        </authorList>
    </citation>
    <scope>NUCLEOTIDE SEQUENCE [LARGE SCALE GENOMIC DNA]</scope>
    <source>
        <strain evidence="2 3">JCM 12774</strain>
    </source>
</reference>
<comment type="catalytic activity">
    <reaction evidence="1">
        <text>1,6-anhydro-N-acetyl-beta-muramate + ATP + H2O = N-acetyl-D-muramate 6-phosphate + ADP + H(+)</text>
        <dbReference type="Rhea" id="RHEA:24952"/>
        <dbReference type="ChEBI" id="CHEBI:15377"/>
        <dbReference type="ChEBI" id="CHEBI:15378"/>
        <dbReference type="ChEBI" id="CHEBI:30616"/>
        <dbReference type="ChEBI" id="CHEBI:58690"/>
        <dbReference type="ChEBI" id="CHEBI:58722"/>
        <dbReference type="ChEBI" id="CHEBI:456216"/>
        <dbReference type="EC" id="2.7.1.170"/>
    </reaction>
</comment>
<name>A0ABN0XZS9_9BACL</name>
<dbReference type="NCBIfam" id="NF007148">
    <property type="entry name" value="PRK09585.3-2"/>
    <property type="match status" value="1"/>
</dbReference>
<dbReference type="Pfam" id="PF03702">
    <property type="entry name" value="AnmK"/>
    <property type="match status" value="1"/>
</dbReference>
<comment type="similarity">
    <text evidence="1">Belongs to the anhydro-N-acetylmuramic acid kinase family.</text>
</comment>
<sequence>MDRTQASGRMTELAAGQMGEAQSISPATRYAVGLMSGTSVDGIDAAVVRITGAAGTRPEVKLLGFENTPFSTQVRDEIFTLFDVKKATLDRVGRLNVWLGELFAEAALSVIAKSGLAPEDISHIGSHGQTLYHHPTDEIIGEYALRYTVQIGEGSVIAARTGITCVSDFRPADMAVGGQGAPLVPFTEHLLYGEEKRTLLLQNIGGIGNMTVLPAGCPPEDVFAFDTGPGNMLIDGLVTHMSGGKSKMDSGGAIASQGHPHERLLDLLMQEPYYSQSLPKSTGRELFGSAYIARLLAYQQEYSLSDEDLVATVTMLTARSIREAYRRYVHERYPADMLIVGGGGSYNPVLLRYLQADMEPLGVQVLTQEQLGLSSDAKEAVAFALLADYTLARQPNNLPAATGASRPVIMGKISYPF</sequence>
<keyword evidence="3" id="KW-1185">Reference proteome</keyword>